<protein>
    <recommendedName>
        <fullName evidence="4">CLAVATA3/ESR (CLE)-related protein 25</fullName>
    </recommendedName>
</protein>
<dbReference type="Proteomes" id="UP000436088">
    <property type="component" value="Unassembled WGS sequence"/>
</dbReference>
<evidence type="ECO:0000313" key="2">
    <source>
        <dbReference type="EMBL" id="KAE8710009.1"/>
    </source>
</evidence>
<comment type="caution">
    <text evidence="2">The sequence shown here is derived from an EMBL/GenBank/DDBJ whole genome shotgun (WGS) entry which is preliminary data.</text>
</comment>
<name>A0A6A3B4M8_HIBSY</name>
<gene>
    <name evidence="2" type="ORF">F3Y22_tig00110328pilonHSYRG01085</name>
</gene>
<keyword evidence="3" id="KW-1185">Reference proteome</keyword>
<dbReference type="PANTHER" id="PTHR34277:SF18">
    <property type="entry name" value="CLAVATA3_ESR (CLE)-RELATED PROTEIN 25"/>
    <property type="match status" value="1"/>
</dbReference>
<keyword evidence="1" id="KW-1133">Transmembrane helix</keyword>
<evidence type="ECO:0000313" key="3">
    <source>
        <dbReference type="Proteomes" id="UP000436088"/>
    </source>
</evidence>
<dbReference type="AlphaFoldDB" id="A0A6A3B4M8"/>
<feature type="transmembrane region" description="Helical" evidence="1">
    <location>
        <begin position="12"/>
        <end position="31"/>
    </location>
</feature>
<dbReference type="InterPro" id="IPR039316">
    <property type="entry name" value="CLE25/26"/>
</dbReference>
<dbReference type="PANTHER" id="PTHR34277">
    <property type="entry name" value="CLAVATA3/ESR (CLE)-RELATED PROTEIN 26"/>
    <property type="match status" value="1"/>
</dbReference>
<proteinExistence type="predicted"/>
<keyword evidence="1" id="KW-0812">Transmembrane</keyword>
<reference evidence="2" key="1">
    <citation type="submission" date="2019-09" db="EMBL/GenBank/DDBJ databases">
        <title>Draft genome information of white flower Hibiscus syriacus.</title>
        <authorList>
            <person name="Kim Y.-M."/>
        </authorList>
    </citation>
    <scope>NUCLEOTIDE SEQUENCE [LARGE SCALE GENOMIC DNA]</scope>
    <source>
        <strain evidence="2">YM2019G1</strain>
    </source>
</reference>
<evidence type="ECO:0000256" key="1">
    <source>
        <dbReference type="SAM" id="Phobius"/>
    </source>
</evidence>
<accession>A0A6A3B4M8</accession>
<sequence>MGEGGRTLKFLFGVAVLLVGVIWLFFIGTVVNRETATSKSITVSSTREFKRWESVLKEKLNSHQDFHFSYVSRRRVPNGPDPIHNRKVSLNRSFSDFDKERNKDKGKYVPVHFISEKDAFQSPLHNEILIRDNPRVEPRCVIGNGTPPAYC</sequence>
<keyword evidence="1" id="KW-0472">Membrane</keyword>
<evidence type="ECO:0008006" key="4">
    <source>
        <dbReference type="Google" id="ProtNLM"/>
    </source>
</evidence>
<dbReference type="EMBL" id="VEPZ02000934">
    <property type="protein sequence ID" value="KAE8710009.1"/>
    <property type="molecule type" value="Genomic_DNA"/>
</dbReference>
<organism evidence="2 3">
    <name type="scientific">Hibiscus syriacus</name>
    <name type="common">Rose of Sharon</name>
    <dbReference type="NCBI Taxonomy" id="106335"/>
    <lineage>
        <taxon>Eukaryota</taxon>
        <taxon>Viridiplantae</taxon>
        <taxon>Streptophyta</taxon>
        <taxon>Embryophyta</taxon>
        <taxon>Tracheophyta</taxon>
        <taxon>Spermatophyta</taxon>
        <taxon>Magnoliopsida</taxon>
        <taxon>eudicotyledons</taxon>
        <taxon>Gunneridae</taxon>
        <taxon>Pentapetalae</taxon>
        <taxon>rosids</taxon>
        <taxon>malvids</taxon>
        <taxon>Malvales</taxon>
        <taxon>Malvaceae</taxon>
        <taxon>Malvoideae</taxon>
        <taxon>Hibiscus</taxon>
    </lineage>
</organism>